<sequence>MPIFAQAKKNTMNKKRPEITLLEAVKKSICKRALFMYILLDGYRAYHDMESERHLSMTNISYEDAEKLSDSLHKIMNLDCETNDFLYDKEEHLNGSIEAYNKLQEHLSNFDNRRRKAALAFYKHIYHNFISIHFALGGWMTYPDILISYLSYVCGTSSWQELKDSIIQIDIFKRKREAIDSMYFRKDIQMLEKLFYEIYAKQAKRLTKKSDTSAEMQ</sequence>
<dbReference type="EMBL" id="FQZN01000033">
    <property type="protein sequence ID" value="SHJ52441.1"/>
    <property type="molecule type" value="Genomic_DNA"/>
</dbReference>
<evidence type="ECO:0000313" key="1">
    <source>
        <dbReference type="EMBL" id="RGX78842.1"/>
    </source>
</evidence>
<evidence type="ECO:0000313" key="2">
    <source>
        <dbReference type="EMBL" id="SHJ52441.1"/>
    </source>
</evidence>
<dbReference type="EMBL" id="QSCF01000013">
    <property type="protein sequence ID" value="RGX78842.1"/>
    <property type="molecule type" value="Genomic_DNA"/>
</dbReference>
<dbReference type="Proteomes" id="UP000286075">
    <property type="component" value="Unassembled WGS sequence"/>
</dbReference>
<organism evidence="2 3">
    <name type="scientific">Bacteroides stercorirosoris</name>
    <dbReference type="NCBI Taxonomy" id="871324"/>
    <lineage>
        <taxon>Bacteria</taxon>
        <taxon>Pseudomonadati</taxon>
        <taxon>Bacteroidota</taxon>
        <taxon>Bacteroidia</taxon>
        <taxon>Bacteroidales</taxon>
        <taxon>Bacteroidaceae</taxon>
        <taxon>Bacteroides</taxon>
    </lineage>
</organism>
<gene>
    <name evidence="1" type="ORF">DXA68_10210</name>
    <name evidence="2" type="ORF">SAMN05444350_13351</name>
</gene>
<reference evidence="2" key="2">
    <citation type="submission" date="2016-11" db="EMBL/GenBank/DDBJ databases">
        <authorList>
            <person name="Jaros S."/>
            <person name="Januszkiewicz K."/>
            <person name="Wedrychowicz H."/>
        </authorList>
    </citation>
    <scope>NUCLEOTIDE SEQUENCE [LARGE SCALE GENOMIC DNA]</scope>
    <source>
        <strain evidence="2">DSM 26884</strain>
    </source>
</reference>
<reference evidence="1 4" key="3">
    <citation type="submission" date="2018-08" db="EMBL/GenBank/DDBJ databases">
        <title>A genome reference for cultivated species of the human gut microbiota.</title>
        <authorList>
            <person name="Zou Y."/>
            <person name="Xue W."/>
            <person name="Luo G."/>
        </authorList>
    </citation>
    <scope>NUCLEOTIDE SEQUENCE [LARGE SCALE GENOMIC DNA]</scope>
    <source>
        <strain evidence="1 4">OF03-9BH</strain>
    </source>
</reference>
<protein>
    <submittedName>
        <fullName evidence="2">Uncharacterized protein</fullName>
    </submittedName>
</protein>
<reference evidence="3" key="1">
    <citation type="submission" date="2016-11" db="EMBL/GenBank/DDBJ databases">
        <authorList>
            <person name="Varghese N."/>
            <person name="Submissions S."/>
        </authorList>
    </citation>
    <scope>NUCLEOTIDE SEQUENCE [LARGE SCALE GENOMIC DNA]</scope>
    <source>
        <strain evidence="3">DSM 26884</strain>
    </source>
</reference>
<dbReference type="AlphaFoldDB" id="A0A1M6K0D3"/>
<name>A0A1M6K0D3_9BACE</name>
<evidence type="ECO:0000313" key="3">
    <source>
        <dbReference type="Proteomes" id="UP000184192"/>
    </source>
</evidence>
<keyword evidence="3" id="KW-1185">Reference proteome</keyword>
<dbReference type="eggNOG" id="ENOG5030X5U">
    <property type="taxonomic scope" value="Bacteria"/>
</dbReference>
<dbReference type="Proteomes" id="UP000184192">
    <property type="component" value="Unassembled WGS sequence"/>
</dbReference>
<proteinExistence type="predicted"/>
<evidence type="ECO:0000313" key="4">
    <source>
        <dbReference type="Proteomes" id="UP000286075"/>
    </source>
</evidence>
<accession>A0A1M6K0D3</accession>